<feature type="transmembrane region" description="Helical" evidence="1">
    <location>
        <begin position="20"/>
        <end position="42"/>
    </location>
</feature>
<evidence type="ECO:0000313" key="2">
    <source>
        <dbReference type="EMBL" id="SOC52889.1"/>
    </source>
</evidence>
<dbReference type="InterPro" id="IPR049978">
    <property type="entry name" value="SCO6880-like"/>
</dbReference>
<evidence type="ECO:0000313" key="3">
    <source>
        <dbReference type="Proteomes" id="UP000219435"/>
    </source>
</evidence>
<protein>
    <recommendedName>
        <fullName evidence="4">Type VII secretion protein EccE</fullName>
    </recommendedName>
</protein>
<name>A0A285VFR0_9ACTN</name>
<keyword evidence="1" id="KW-0812">Transmembrane</keyword>
<organism evidence="2 3">
    <name type="scientific">Blastococcus aggregatus</name>
    <dbReference type="NCBI Taxonomy" id="38502"/>
    <lineage>
        <taxon>Bacteria</taxon>
        <taxon>Bacillati</taxon>
        <taxon>Actinomycetota</taxon>
        <taxon>Actinomycetes</taxon>
        <taxon>Geodermatophilales</taxon>
        <taxon>Geodermatophilaceae</taxon>
        <taxon>Blastococcus</taxon>
    </lineage>
</organism>
<dbReference type="NCBIfam" id="NF042935">
    <property type="entry name" value="SCO6880_fam"/>
    <property type="match status" value="1"/>
</dbReference>
<keyword evidence="1" id="KW-0472">Membrane</keyword>
<dbReference type="Proteomes" id="UP000219435">
    <property type="component" value="Unassembled WGS sequence"/>
</dbReference>
<evidence type="ECO:0000256" key="1">
    <source>
        <dbReference type="SAM" id="Phobius"/>
    </source>
</evidence>
<evidence type="ECO:0008006" key="4">
    <source>
        <dbReference type="Google" id="ProtNLM"/>
    </source>
</evidence>
<reference evidence="3" key="1">
    <citation type="submission" date="2017-08" db="EMBL/GenBank/DDBJ databases">
        <authorList>
            <person name="Varghese N."/>
            <person name="Submissions S."/>
        </authorList>
    </citation>
    <scope>NUCLEOTIDE SEQUENCE [LARGE SCALE GENOMIC DNA]</scope>
    <source>
        <strain evidence="3">DSM 4725</strain>
    </source>
</reference>
<gene>
    <name evidence="2" type="ORF">SAMN05660748_4226</name>
</gene>
<sequence length="509" mass="53214">MTAPGRPVRYGSWSKDRQGWFLGLGGGSWVVIVVGGLPLLLAAGSAKWLLALGWAPVWAVLIVLVAVPVRGRSAFQWAVECLRRWSGAVLGWTDWQSKAAAGTADDLDEADLPGVLSGIRTYDGPPFGPLLVRPAVVADHRERTWAAVARITHPGIGLSEAAARARLGAGLAELLEGAATAELVSVVALQIRTLPEDGAEREAWQRTHLRRSAPGLALAANAELAAVMTSAGVRHEAFVTVVVPERRIARAAKEAGGGVDGRARVLYGVMGEIEARLAGAVGCTSVTWLDSPGLAAAIRTGFAPGDRAGLAAAEFAASSDPQVAAALPMGAAGPTVAPNPERRHYAHDAWHSATCTVLLPDKGAVMGALAPVLTPTTAGERRCATVFFEPISTAKADRLVGNESMSSELATEIRRRGGFQVRASHRRDAARVEGQDVRLAEGNALVRVGIAASVTVPGTWSITDYGRRLEASITGSGFKPLRLDLAQDSGFAAACIPLGIGLPRRRGTK</sequence>
<dbReference type="EMBL" id="OBQI01000007">
    <property type="protein sequence ID" value="SOC52889.1"/>
    <property type="molecule type" value="Genomic_DNA"/>
</dbReference>
<keyword evidence="1" id="KW-1133">Transmembrane helix</keyword>
<dbReference type="RefSeq" id="WP_097196948.1">
    <property type="nucleotide sequence ID" value="NZ_OBQI01000007.1"/>
</dbReference>
<feature type="transmembrane region" description="Helical" evidence="1">
    <location>
        <begin position="48"/>
        <end position="67"/>
    </location>
</feature>
<dbReference type="OrthoDB" id="5169343at2"/>
<proteinExistence type="predicted"/>
<dbReference type="AlphaFoldDB" id="A0A285VFR0"/>
<keyword evidence="3" id="KW-1185">Reference proteome</keyword>
<accession>A0A285VFR0</accession>